<gene>
    <name evidence="2" type="ordered locus">Desac_0409</name>
</gene>
<dbReference type="KEGG" id="dao:Desac_0409"/>
<dbReference type="EMBL" id="CP002629">
    <property type="protein sequence ID" value="AEB08297.1"/>
    <property type="molecule type" value="Genomic_DNA"/>
</dbReference>
<dbReference type="Proteomes" id="UP000000483">
    <property type="component" value="Chromosome"/>
</dbReference>
<dbReference type="AlphaFoldDB" id="F2NEV7"/>
<accession>F2NEV7</accession>
<evidence type="ECO:0000313" key="2">
    <source>
        <dbReference type="EMBL" id="AEB08297.1"/>
    </source>
</evidence>
<evidence type="ECO:0000313" key="3">
    <source>
        <dbReference type="Proteomes" id="UP000000483"/>
    </source>
</evidence>
<feature type="chain" id="PRO_5003287144" evidence="1">
    <location>
        <begin position="23"/>
        <end position="131"/>
    </location>
</feature>
<dbReference type="HOGENOM" id="CLU_1924165_0_0_7"/>
<feature type="signal peptide" evidence="1">
    <location>
        <begin position="1"/>
        <end position="22"/>
    </location>
</feature>
<organism evidence="2 3">
    <name type="scientific">Desulfobacca acetoxidans (strain ATCC 700848 / DSM 11109 / ASRB2)</name>
    <dbReference type="NCBI Taxonomy" id="880072"/>
    <lineage>
        <taxon>Bacteria</taxon>
        <taxon>Pseudomonadati</taxon>
        <taxon>Thermodesulfobacteriota</taxon>
        <taxon>Desulfobaccia</taxon>
        <taxon>Desulfobaccales</taxon>
        <taxon>Desulfobaccaceae</taxon>
        <taxon>Desulfobacca</taxon>
    </lineage>
</organism>
<reference evidence="2 3" key="1">
    <citation type="journal article" date="2011" name="Stand. Genomic Sci.">
        <title>Complete genome sequence of the acetate-degrading sulfate reducer Desulfobacca acetoxidans type strain (ASRB2).</title>
        <authorList>
            <person name="Goker M."/>
            <person name="Teshima H."/>
            <person name="Lapidus A."/>
            <person name="Nolan M."/>
            <person name="Lucas S."/>
            <person name="Hammon N."/>
            <person name="Deshpande S."/>
            <person name="Cheng J.F."/>
            <person name="Tapia R."/>
            <person name="Han C."/>
            <person name="Goodwin L."/>
            <person name="Pitluck S."/>
            <person name="Huntemann M."/>
            <person name="Liolios K."/>
            <person name="Ivanova N."/>
            <person name="Pagani I."/>
            <person name="Mavromatis K."/>
            <person name="Ovchinikova G."/>
            <person name="Pati A."/>
            <person name="Chen A."/>
            <person name="Palaniappan K."/>
            <person name="Land M."/>
            <person name="Hauser L."/>
            <person name="Brambilla E.M."/>
            <person name="Rohde M."/>
            <person name="Spring S."/>
            <person name="Detter J.C."/>
            <person name="Woyke T."/>
            <person name="Bristow J."/>
            <person name="Eisen J.A."/>
            <person name="Markowitz V."/>
            <person name="Hugenholtz P."/>
            <person name="Kyrpides N.C."/>
            <person name="Klenk H.P."/>
        </authorList>
    </citation>
    <scope>NUCLEOTIDE SEQUENCE [LARGE SCALE GENOMIC DNA]</scope>
    <source>
        <strain evidence="3">ATCC 700848 / DSM 11109 / ASRB2</strain>
    </source>
</reference>
<keyword evidence="3" id="KW-1185">Reference proteome</keyword>
<proteinExistence type="predicted"/>
<name>F2NEV7_DESAR</name>
<protein>
    <submittedName>
        <fullName evidence="2">Uncharacterized protein</fullName>
    </submittedName>
</protein>
<evidence type="ECO:0000256" key="1">
    <source>
        <dbReference type="SAM" id="SignalP"/>
    </source>
</evidence>
<sequence length="131" mass="14424">MVSKILLLWAVLLVVLAGAVRAEELIPDPDVGPKISGCRQAVTLTGKIAYAKEVGGYFFQTGQAGDKVILNQNYDTLKKLARRNKAVKMGGRVNPLDLEARYLFIETLDGKPYYGDKAPLVIKPKKSNPFF</sequence>
<reference evidence="3" key="2">
    <citation type="submission" date="2011-03" db="EMBL/GenBank/DDBJ databases">
        <title>The complete genome of Desulfobacca acetoxidans DSM 11109.</title>
        <authorList>
            <consortium name="US DOE Joint Genome Institute (JGI-PGF)"/>
            <person name="Lucas S."/>
            <person name="Copeland A."/>
            <person name="Lapidus A."/>
            <person name="Bruce D."/>
            <person name="Goodwin L."/>
            <person name="Pitluck S."/>
            <person name="Peters L."/>
            <person name="Kyrpides N."/>
            <person name="Mavromatis K."/>
            <person name="Ivanova N."/>
            <person name="Ovchinnikova G."/>
            <person name="Teshima H."/>
            <person name="Detter J.C."/>
            <person name="Han C."/>
            <person name="Land M."/>
            <person name="Hauser L."/>
            <person name="Markowitz V."/>
            <person name="Cheng J.-F."/>
            <person name="Hugenholtz P."/>
            <person name="Woyke T."/>
            <person name="Wu D."/>
            <person name="Spring S."/>
            <person name="Schueler E."/>
            <person name="Brambilla E."/>
            <person name="Klenk H.-P."/>
            <person name="Eisen J.A."/>
        </authorList>
    </citation>
    <scope>NUCLEOTIDE SEQUENCE [LARGE SCALE GENOMIC DNA]</scope>
    <source>
        <strain evidence="3">ATCC 700848 / DSM 11109 / ASRB2</strain>
    </source>
</reference>
<dbReference type="RefSeq" id="WP_013705410.1">
    <property type="nucleotide sequence ID" value="NC_015388.1"/>
</dbReference>
<keyword evidence="1" id="KW-0732">Signal</keyword>